<gene>
    <name evidence="2" type="ORF">K227x_22490</name>
</gene>
<sequence length="144" mass="15934">MNENTPDNDANTDDDTDLRSIISALDDSVPRDGSWVQLTQYGGGPDEAKMTGNRNGYRRLGIELLQATLNDDSEQGFGVDLEYLVSPDSTINFDWFELSDTHSSTKPTNRWFDRVMPIGCLTVFAVAVIIFAIGVGTVIQWIAK</sequence>
<keyword evidence="3" id="KW-1185">Reference proteome</keyword>
<dbReference type="AlphaFoldDB" id="A0A517N9Q5"/>
<dbReference type="Proteomes" id="UP000318538">
    <property type="component" value="Chromosome"/>
</dbReference>
<name>A0A517N9Q5_9BACT</name>
<evidence type="ECO:0000313" key="2">
    <source>
        <dbReference type="EMBL" id="QDT03864.1"/>
    </source>
</evidence>
<keyword evidence="1" id="KW-0812">Transmembrane</keyword>
<protein>
    <submittedName>
        <fullName evidence="2">Uncharacterized protein</fullName>
    </submittedName>
</protein>
<feature type="transmembrane region" description="Helical" evidence="1">
    <location>
        <begin position="118"/>
        <end position="143"/>
    </location>
</feature>
<dbReference type="OrthoDB" id="1454326at2"/>
<keyword evidence="1" id="KW-0472">Membrane</keyword>
<accession>A0A517N9Q5</accession>
<evidence type="ECO:0000313" key="3">
    <source>
        <dbReference type="Proteomes" id="UP000318538"/>
    </source>
</evidence>
<keyword evidence="1" id="KW-1133">Transmembrane helix</keyword>
<evidence type="ECO:0000256" key="1">
    <source>
        <dbReference type="SAM" id="Phobius"/>
    </source>
</evidence>
<reference evidence="2 3" key="1">
    <citation type="submission" date="2019-02" db="EMBL/GenBank/DDBJ databases">
        <title>Deep-cultivation of Planctomycetes and their phenomic and genomic characterization uncovers novel biology.</title>
        <authorList>
            <person name="Wiegand S."/>
            <person name="Jogler M."/>
            <person name="Boedeker C."/>
            <person name="Pinto D."/>
            <person name="Vollmers J."/>
            <person name="Rivas-Marin E."/>
            <person name="Kohn T."/>
            <person name="Peeters S.H."/>
            <person name="Heuer A."/>
            <person name="Rast P."/>
            <person name="Oberbeckmann S."/>
            <person name="Bunk B."/>
            <person name="Jeske O."/>
            <person name="Meyerdierks A."/>
            <person name="Storesund J.E."/>
            <person name="Kallscheuer N."/>
            <person name="Luecker S."/>
            <person name="Lage O.M."/>
            <person name="Pohl T."/>
            <person name="Merkel B.J."/>
            <person name="Hornburger P."/>
            <person name="Mueller R.-W."/>
            <person name="Bruemmer F."/>
            <person name="Labrenz M."/>
            <person name="Spormann A.M."/>
            <person name="Op den Camp H."/>
            <person name="Overmann J."/>
            <person name="Amann R."/>
            <person name="Jetten M.S.M."/>
            <person name="Mascher T."/>
            <person name="Medema M.H."/>
            <person name="Devos D.P."/>
            <person name="Kaster A.-K."/>
            <person name="Ovreas L."/>
            <person name="Rohde M."/>
            <person name="Galperin M.Y."/>
            <person name="Jogler C."/>
        </authorList>
    </citation>
    <scope>NUCLEOTIDE SEQUENCE [LARGE SCALE GENOMIC DNA]</scope>
    <source>
        <strain evidence="2 3">K22_7</strain>
    </source>
</reference>
<dbReference type="KEGG" id="rlc:K227x_22490"/>
<dbReference type="EMBL" id="CP036525">
    <property type="protein sequence ID" value="QDT03864.1"/>
    <property type="molecule type" value="Genomic_DNA"/>
</dbReference>
<dbReference type="RefSeq" id="WP_145169457.1">
    <property type="nucleotide sequence ID" value="NZ_CP036525.1"/>
</dbReference>
<proteinExistence type="predicted"/>
<organism evidence="2 3">
    <name type="scientific">Rubripirellula lacrimiformis</name>
    <dbReference type="NCBI Taxonomy" id="1930273"/>
    <lineage>
        <taxon>Bacteria</taxon>
        <taxon>Pseudomonadati</taxon>
        <taxon>Planctomycetota</taxon>
        <taxon>Planctomycetia</taxon>
        <taxon>Pirellulales</taxon>
        <taxon>Pirellulaceae</taxon>
        <taxon>Rubripirellula</taxon>
    </lineage>
</organism>